<protein>
    <recommendedName>
        <fullName evidence="3">protein-serine/threonine phosphatase</fullName>
        <ecNumber evidence="3">3.1.3.16</ecNumber>
    </recommendedName>
</protein>
<evidence type="ECO:0000256" key="7">
    <source>
        <dbReference type="ARBA" id="ARBA00023242"/>
    </source>
</evidence>
<dbReference type="Pfam" id="PF04722">
    <property type="entry name" value="Ssu72"/>
    <property type="match status" value="1"/>
</dbReference>
<evidence type="ECO:0000256" key="9">
    <source>
        <dbReference type="ARBA" id="ARBA00048336"/>
    </source>
</evidence>
<dbReference type="AlphaFoldDB" id="A0A8H4QKZ3"/>
<sequence>MDPRRARDPRLAGRADPRLQHLQNPQGQQQQQQQGPGGYNAQYNNSSMQQYQQQPQQQQQQWPEHGNNYHAQAASRPPSQQQPPQPHNGLIPNHQMNAAASMSQTSSSSNGAAPAALLPSSATAATTTTTIASASAPPPPAAYKPRPLFCVNRSMEGHHVLSKAGFRVISYGTGSAVRLPGPSIDKPNIYPFGTPYDLIYEELSSKDPRLYTANGLLPMLDRNRNIKLAPERWQESKTVADVVITCEERCFDAVCDDLLTRGGEFNKPVHVINMEIKDNHEEALIAGKAMVDLATAIEAADDIDESIDKILEVQQEKHPHSILHAVAFY</sequence>
<proteinExistence type="inferred from homology"/>
<evidence type="ECO:0000256" key="3">
    <source>
        <dbReference type="ARBA" id="ARBA00013081"/>
    </source>
</evidence>
<evidence type="ECO:0000256" key="2">
    <source>
        <dbReference type="ARBA" id="ARBA00008978"/>
    </source>
</evidence>
<evidence type="ECO:0000313" key="11">
    <source>
        <dbReference type="EMBL" id="KAF4612751.1"/>
    </source>
</evidence>
<feature type="compositionally biased region" description="Basic and acidic residues" evidence="10">
    <location>
        <begin position="1"/>
        <end position="19"/>
    </location>
</feature>
<evidence type="ECO:0000256" key="8">
    <source>
        <dbReference type="ARBA" id="ARBA00047761"/>
    </source>
</evidence>
<gene>
    <name evidence="11" type="ORF">D9613_011852</name>
</gene>
<accession>A0A8H4QKZ3</accession>
<comment type="catalytic activity">
    <reaction evidence="9">
        <text>O-phospho-L-threonyl-[protein] + H2O = L-threonyl-[protein] + phosphate</text>
        <dbReference type="Rhea" id="RHEA:47004"/>
        <dbReference type="Rhea" id="RHEA-COMP:11060"/>
        <dbReference type="Rhea" id="RHEA-COMP:11605"/>
        <dbReference type="ChEBI" id="CHEBI:15377"/>
        <dbReference type="ChEBI" id="CHEBI:30013"/>
        <dbReference type="ChEBI" id="CHEBI:43474"/>
        <dbReference type="ChEBI" id="CHEBI:61977"/>
        <dbReference type="EC" id="3.1.3.16"/>
    </reaction>
</comment>
<evidence type="ECO:0000256" key="10">
    <source>
        <dbReference type="SAM" id="MobiDB-lite"/>
    </source>
</evidence>
<evidence type="ECO:0000256" key="5">
    <source>
        <dbReference type="ARBA" id="ARBA00022801"/>
    </source>
</evidence>
<dbReference type="GO" id="GO:0005634">
    <property type="term" value="C:nucleus"/>
    <property type="evidence" value="ECO:0007669"/>
    <property type="project" value="UniProtKB-SubCell"/>
</dbReference>
<dbReference type="FunFam" id="3.40.50.2300:FF:000182">
    <property type="entry name" value="RNA polymerase II subunit A"/>
    <property type="match status" value="1"/>
</dbReference>
<comment type="subcellular location">
    <subcellularLocation>
        <location evidence="1">Nucleus</location>
    </subcellularLocation>
</comment>
<comment type="similarity">
    <text evidence="2">Belongs to the SSU72 phosphatase family.</text>
</comment>
<keyword evidence="6" id="KW-0904">Protein phosphatase</keyword>
<feature type="compositionally biased region" description="Low complexity" evidence="10">
    <location>
        <begin position="23"/>
        <end position="61"/>
    </location>
</feature>
<evidence type="ECO:0000313" key="12">
    <source>
        <dbReference type="Proteomes" id="UP000521872"/>
    </source>
</evidence>
<evidence type="ECO:0000256" key="1">
    <source>
        <dbReference type="ARBA" id="ARBA00004123"/>
    </source>
</evidence>
<comment type="catalytic activity">
    <reaction evidence="8">
        <text>O-phospho-L-seryl-[protein] + H2O = L-seryl-[protein] + phosphate</text>
        <dbReference type="Rhea" id="RHEA:20629"/>
        <dbReference type="Rhea" id="RHEA-COMP:9863"/>
        <dbReference type="Rhea" id="RHEA-COMP:11604"/>
        <dbReference type="ChEBI" id="CHEBI:15377"/>
        <dbReference type="ChEBI" id="CHEBI:29999"/>
        <dbReference type="ChEBI" id="CHEBI:43474"/>
        <dbReference type="ChEBI" id="CHEBI:83421"/>
        <dbReference type="EC" id="3.1.3.16"/>
    </reaction>
</comment>
<dbReference type="Proteomes" id="UP000521872">
    <property type="component" value="Unassembled WGS sequence"/>
</dbReference>
<dbReference type="GO" id="GO:0006397">
    <property type="term" value="P:mRNA processing"/>
    <property type="evidence" value="ECO:0007669"/>
    <property type="project" value="UniProtKB-KW"/>
</dbReference>
<keyword evidence="5" id="KW-0378">Hydrolase</keyword>
<reference evidence="11 12" key="1">
    <citation type="submission" date="2019-12" db="EMBL/GenBank/DDBJ databases">
        <authorList>
            <person name="Floudas D."/>
            <person name="Bentzer J."/>
            <person name="Ahren D."/>
            <person name="Johansson T."/>
            <person name="Persson P."/>
            <person name="Tunlid A."/>
        </authorList>
    </citation>
    <scope>NUCLEOTIDE SEQUENCE [LARGE SCALE GENOMIC DNA]</scope>
    <source>
        <strain evidence="11 12">CBS 102.39</strain>
    </source>
</reference>
<dbReference type="Gene3D" id="3.40.50.2300">
    <property type="match status" value="2"/>
</dbReference>
<comment type="caution">
    <text evidence="11">The sequence shown here is derived from an EMBL/GenBank/DDBJ whole genome shotgun (WGS) entry which is preliminary data.</text>
</comment>
<evidence type="ECO:0000256" key="4">
    <source>
        <dbReference type="ARBA" id="ARBA00022664"/>
    </source>
</evidence>
<organism evidence="11 12">
    <name type="scientific">Agrocybe pediades</name>
    <dbReference type="NCBI Taxonomy" id="84607"/>
    <lineage>
        <taxon>Eukaryota</taxon>
        <taxon>Fungi</taxon>
        <taxon>Dikarya</taxon>
        <taxon>Basidiomycota</taxon>
        <taxon>Agaricomycotina</taxon>
        <taxon>Agaricomycetes</taxon>
        <taxon>Agaricomycetidae</taxon>
        <taxon>Agaricales</taxon>
        <taxon>Agaricineae</taxon>
        <taxon>Strophariaceae</taxon>
        <taxon>Agrocybe</taxon>
    </lineage>
</organism>
<dbReference type="GO" id="GO:0004722">
    <property type="term" value="F:protein serine/threonine phosphatase activity"/>
    <property type="evidence" value="ECO:0007669"/>
    <property type="project" value="UniProtKB-EC"/>
</dbReference>
<dbReference type="InterPro" id="IPR006811">
    <property type="entry name" value="RNA_pol_II_suA"/>
</dbReference>
<keyword evidence="7" id="KW-0539">Nucleus</keyword>
<dbReference type="EC" id="3.1.3.16" evidence="3"/>
<keyword evidence="12" id="KW-1185">Reference proteome</keyword>
<dbReference type="PANTHER" id="PTHR20383">
    <property type="entry name" value="RNA POLYMERASE II SUBUNIT A C-TERMINAL DOMAIN PHOSPHATASE"/>
    <property type="match status" value="1"/>
</dbReference>
<evidence type="ECO:0000256" key="6">
    <source>
        <dbReference type="ARBA" id="ARBA00022912"/>
    </source>
</evidence>
<name>A0A8H4QKZ3_9AGAR</name>
<feature type="region of interest" description="Disordered" evidence="10">
    <location>
        <begin position="1"/>
        <end position="93"/>
    </location>
</feature>
<dbReference type="EMBL" id="JAACJL010000047">
    <property type="protein sequence ID" value="KAF4612751.1"/>
    <property type="molecule type" value="Genomic_DNA"/>
</dbReference>
<keyword evidence="4" id="KW-0507">mRNA processing</keyword>